<sequence>MDRPSLTPEIALTPTTVADGEDLATLRVHAMQQSLERIGRFDPVRARERFLSGFDPAQTFVIEADGQRVGFVVLRRDPQGLHLDHLYLHPSAQNRGIGGTVLARLCRQADEEGASIRLGALKQSDSNRFYQRHGFELTHEGEFDLYYLRRPGGR</sequence>
<dbReference type="RefSeq" id="WP_058933752.1">
    <property type="nucleotide sequence ID" value="NZ_CP013729.1"/>
</dbReference>
<dbReference type="CDD" id="cd04301">
    <property type="entry name" value="NAT_SF"/>
    <property type="match status" value="1"/>
</dbReference>
<reference evidence="3 4" key="1">
    <citation type="submission" date="2015-12" db="EMBL/GenBank/DDBJ databases">
        <title>Complete genome of Roseateles depolymerans KCTC 42856.</title>
        <authorList>
            <person name="Kim K.M."/>
        </authorList>
    </citation>
    <scope>NUCLEOTIDE SEQUENCE [LARGE SCALE GENOMIC DNA]</scope>
    <source>
        <strain evidence="3 4">KCTC 42856</strain>
    </source>
</reference>
<evidence type="ECO:0000313" key="3">
    <source>
        <dbReference type="EMBL" id="ALV05246.1"/>
    </source>
</evidence>
<proteinExistence type="predicted"/>
<organism evidence="3 4">
    <name type="scientific">Roseateles depolymerans</name>
    <dbReference type="NCBI Taxonomy" id="76731"/>
    <lineage>
        <taxon>Bacteria</taxon>
        <taxon>Pseudomonadati</taxon>
        <taxon>Pseudomonadota</taxon>
        <taxon>Betaproteobacteria</taxon>
        <taxon>Burkholderiales</taxon>
        <taxon>Sphaerotilaceae</taxon>
        <taxon>Roseateles</taxon>
    </lineage>
</organism>
<protein>
    <submittedName>
        <fullName evidence="3">Putative acyltransferase</fullName>
    </submittedName>
</protein>
<evidence type="ECO:0000256" key="2">
    <source>
        <dbReference type="ARBA" id="ARBA00023315"/>
    </source>
</evidence>
<dbReference type="OrthoDB" id="5522469at2"/>
<keyword evidence="4" id="KW-1185">Reference proteome</keyword>
<dbReference type="GO" id="GO:0016747">
    <property type="term" value="F:acyltransferase activity, transferring groups other than amino-acyl groups"/>
    <property type="evidence" value="ECO:0007669"/>
    <property type="project" value="InterPro"/>
</dbReference>
<dbReference type="STRING" id="76731.RD2015_750"/>
<dbReference type="SUPFAM" id="SSF55729">
    <property type="entry name" value="Acyl-CoA N-acyltransferases (Nat)"/>
    <property type="match status" value="1"/>
</dbReference>
<dbReference type="Proteomes" id="UP000060699">
    <property type="component" value="Chromosome"/>
</dbReference>
<dbReference type="PANTHER" id="PTHR43877">
    <property type="entry name" value="AMINOALKYLPHOSPHONATE N-ACETYLTRANSFERASE-RELATED-RELATED"/>
    <property type="match status" value="1"/>
</dbReference>
<dbReference type="InterPro" id="IPR016181">
    <property type="entry name" value="Acyl_CoA_acyltransferase"/>
</dbReference>
<keyword evidence="1 3" id="KW-0808">Transferase</keyword>
<dbReference type="Pfam" id="PF13508">
    <property type="entry name" value="Acetyltransf_7"/>
    <property type="match status" value="1"/>
</dbReference>
<dbReference type="InterPro" id="IPR050832">
    <property type="entry name" value="Bact_Acetyltransf"/>
</dbReference>
<name>A0A0U3L1P8_9BURK</name>
<dbReference type="AlphaFoldDB" id="A0A0U3L1P8"/>
<dbReference type="Gene3D" id="3.40.630.30">
    <property type="match status" value="1"/>
</dbReference>
<dbReference type="EMBL" id="CP013729">
    <property type="protein sequence ID" value="ALV05246.1"/>
    <property type="molecule type" value="Genomic_DNA"/>
</dbReference>
<gene>
    <name evidence="3" type="ORF">RD2015_750</name>
</gene>
<dbReference type="KEGG" id="rdp:RD2015_750"/>
<accession>A0A0U3L1P8</accession>
<evidence type="ECO:0000256" key="1">
    <source>
        <dbReference type="ARBA" id="ARBA00022679"/>
    </source>
</evidence>
<evidence type="ECO:0000313" key="4">
    <source>
        <dbReference type="Proteomes" id="UP000060699"/>
    </source>
</evidence>
<keyword evidence="2 3" id="KW-0012">Acyltransferase</keyword>
<dbReference type="InterPro" id="IPR000182">
    <property type="entry name" value="GNAT_dom"/>
</dbReference>
<dbReference type="PROSITE" id="PS51186">
    <property type="entry name" value="GNAT"/>
    <property type="match status" value="1"/>
</dbReference>